<reference evidence="4" key="1">
    <citation type="journal article" date="2019" name="Int. J. Syst. Evol. Microbiol.">
        <title>The Global Catalogue of Microorganisms (GCM) 10K type strain sequencing project: providing services to taxonomists for standard genome sequencing and annotation.</title>
        <authorList>
            <consortium name="The Broad Institute Genomics Platform"/>
            <consortium name="The Broad Institute Genome Sequencing Center for Infectious Disease"/>
            <person name="Wu L."/>
            <person name="Ma J."/>
        </authorList>
    </citation>
    <scope>NUCLEOTIDE SEQUENCE [LARGE SCALE GENOMIC DNA]</scope>
    <source>
        <strain evidence="4">CGMCC 1.12922</strain>
    </source>
</reference>
<proteinExistence type="predicted"/>
<dbReference type="InterPro" id="IPR000045">
    <property type="entry name" value="Prepilin_IV_endopep_pep"/>
</dbReference>
<keyword evidence="1" id="KW-0472">Membrane</keyword>
<evidence type="ECO:0000313" key="4">
    <source>
        <dbReference type="Proteomes" id="UP000617355"/>
    </source>
</evidence>
<protein>
    <recommendedName>
        <fullName evidence="2">Prepilin type IV endopeptidase peptidase domain-containing protein</fullName>
    </recommendedName>
</protein>
<dbReference type="EMBL" id="BMGI01000001">
    <property type="protein sequence ID" value="GGD28489.1"/>
    <property type="molecule type" value="Genomic_DNA"/>
</dbReference>
<sequence>MAESILILASIWFIGGHIFAAARDAGRMRFLNALILFLLAGYAITVAQWQPNWADLAVGAAILAGGTIFFARGWMGGGGVKLFAVTGPLTLSKIRCRAVGAHRLAGGRIAALHDPMGREPRGIAIATAAIAIAFLRPGALLAG</sequence>
<keyword evidence="1" id="KW-0812">Transmembrane</keyword>
<feature type="transmembrane region" description="Helical" evidence="1">
    <location>
        <begin position="30"/>
        <end position="49"/>
    </location>
</feature>
<accession>A0ABQ1QJ72</accession>
<evidence type="ECO:0000313" key="3">
    <source>
        <dbReference type="EMBL" id="GGD28489.1"/>
    </source>
</evidence>
<feature type="transmembrane region" description="Helical" evidence="1">
    <location>
        <begin position="56"/>
        <end position="75"/>
    </location>
</feature>
<comment type="caution">
    <text evidence="3">The sequence shown here is derived from an EMBL/GenBank/DDBJ whole genome shotgun (WGS) entry which is preliminary data.</text>
</comment>
<evidence type="ECO:0000259" key="2">
    <source>
        <dbReference type="Pfam" id="PF01478"/>
    </source>
</evidence>
<keyword evidence="1" id="KW-1133">Transmembrane helix</keyword>
<dbReference type="Proteomes" id="UP000617355">
    <property type="component" value="Unassembled WGS sequence"/>
</dbReference>
<feature type="domain" description="Prepilin type IV endopeptidase peptidase" evidence="2">
    <location>
        <begin position="13"/>
        <end position="90"/>
    </location>
</feature>
<evidence type="ECO:0000256" key="1">
    <source>
        <dbReference type="SAM" id="Phobius"/>
    </source>
</evidence>
<dbReference type="RefSeq" id="WP_188526564.1">
    <property type="nucleotide sequence ID" value="NZ_BMGI01000001.1"/>
</dbReference>
<keyword evidence="4" id="KW-1185">Reference proteome</keyword>
<dbReference type="Pfam" id="PF01478">
    <property type="entry name" value="Peptidase_A24"/>
    <property type="match status" value="1"/>
</dbReference>
<organism evidence="3 4">
    <name type="scientific">Sinisalibacter lacisalsi</name>
    <dbReference type="NCBI Taxonomy" id="1526570"/>
    <lineage>
        <taxon>Bacteria</taxon>
        <taxon>Pseudomonadati</taxon>
        <taxon>Pseudomonadota</taxon>
        <taxon>Alphaproteobacteria</taxon>
        <taxon>Rhodobacterales</taxon>
        <taxon>Roseobacteraceae</taxon>
        <taxon>Sinisalibacter</taxon>
    </lineage>
</organism>
<name>A0ABQ1QJ72_9RHOB</name>
<gene>
    <name evidence="3" type="ORF">GCM10011358_10780</name>
</gene>